<dbReference type="PRINTS" id="PR00344">
    <property type="entry name" value="BCTRLSENSOR"/>
</dbReference>
<dbReference type="InterPro" id="IPR003594">
    <property type="entry name" value="HATPase_dom"/>
</dbReference>
<dbReference type="InterPro" id="IPR039506">
    <property type="entry name" value="SPOB_a"/>
</dbReference>
<keyword evidence="12" id="KW-0902">Two-component regulatory system</keyword>
<dbReference type="GO" id="GO:0000155">
    <property type="term" value="F:phosphorelay sensor kinase activity"/>
    <property type="evidence" value="ECO:0007669"/>
    <property type="project" value="InterPro"/>
</dbReference>
<evidence type="ECO:0000256" key="2">
    <source>
        <dbReference type="ARBA" id="ARBA00004651"/>
    </source>
</evidence>
<dbReference type="Gene3D" id="1.10.287.130">
    <property type="match status" value="1"/>
</dbReference>
<evidence type="ECO:0000256" key="11">
    <source>
        <dbReference type="ARBA" id="ARBA00022989"/>
    </source>
</evidence>
<organism evidence="16 17">
    <name type="scientific">Anaeromicropila herbilytica</name>
    <dbReference type="NCBI Taxonomy" id="2785025"/>
    <lineage>
        <taxon>Bacteria</taxon>
        <taxon>Bacillati</taxon>
        <taxon>Bacillota</taxon>
        <taxon>Clostridia</taxon>
        <taxon>Lachnospirales</taxon>
        <taxon>Lachnospiraceae</taxon>
        <taxon>Anaeromicropila</taxon>
    </lineage>
</organism>
<protein>
    <recommendedName>
        <fullName evidence="3">histidine kinase</fullName>
        <ecNumber evidence="3">2.7.13.3</ecNumber>
    </recommendedName>
</protein>
<dbReference type="SMART" id="SM00387">
    <property type="entry name" value="HATPase_c"/>
    <property type="match status" value="1"/>
</dbReference>
<evidence type="ECO:0000313" key="17">
    <source>
        <dbReference type="Proteomes" id="UP000595897"/>
    </source>
</evidence>
<dbReference type="InterPro" id="IPR004358">
    <property type="entry name" value="Sig_transdc_His_kin-like_C"/>
</dbReference>
<dbReference type="Gene3D" id="3.30.565.10">
    <property type="entry name" value="Histidine kinase-like ATPase, C-terminal domain"/>
    <property type="match status" value="1"/>
</dbReference>
<dbReference type="InterPro" id="IPR005467">
    <property type="entry name" value="His_kinase_dom"/>
</dbReference>
<dbReference type="PROSITE" id="PS50109">
    <property type="entry name" value="HIS_KIN"/>
    <property type="match status" value="1"/>
</dbReference>
<gene>
    <name evidence="16" type="ORF">bsdtb5_27910</name>
</gene>
<evidence type="ECO:0000256" key="7">
    <source>
        <dbReference type="ARBA" id="ARBA00022692"/>
    </source>
</evidence>
<dbReference type="KEGG" id="ahb:bsdtb5_27910"/>
<dbReference type="InterPro" id="IPR016120">
    <property type="entry name" value="Sig_transdc_His_kin_SpoOB"/>
</dbReference>
<dbReference type="Proteomes" id="UP000595897">
    <property type="component" value="Chromosome"/>
</dbReference>
<feature type="transmembrane region" description="Helical" evidence="14">
    <location>
        <begin position="21"/>
        <end position="45"/>
    </location>
</feature>
<dbReference type="SUPFAM" id="SSF55890">
    <property type="entry name" value="Sporulation response regulatory protein Spo0B"/>
    <property type="match status" value="1"/>
</dbReference>
<reference evidence="16 17" key="1">
    <citation type="submission" date="2020-11" db="EMBL/GenBank/DDBJ databases">
        <title>Draft genome sequencing of a Lachnospiraceae strain isolated from anoxic soil subjected to BSD treatment.</title>
        <authorList>
            <person name="Uek A."/>
            <person name="Tonouchi A."/>
        </authorList>
    </citation>
    <scope>NUCLEOTIDE SEQUENCE [LARGE SCALE GENOMIC DNA]</scope>
    <source>
        <strain evidence="16 17">TB5</strain>
    </source>
</reference>
<sequence length="549" mass="62529">MKKEHYIKELLTYKIKHPLSIMNKILITHISLIIFILLIVSTYMITNELQTLDHNIKDKILSLSNILSKDTRIVNALEENKDSKSLNKYLDELHSENIDIDLIVVVNKEEKRIYHPDKEKIGKEFSGNDDQKILAGSLPYVTDGKGSAHYQRRAFSSVRDKDGNVLGFVMVSAYLSTINNLHQHIILNCFILFIVSLLGGILFSYLVSQNIKNTLLGHEPDKFIKLYLQKEEVLESLEEGIIAIDQTGKCIFVNKPAKKMLVNHSYQEEEQIITNFINRHLLPVLSSKKAEYNLMLNMNDISIIMNKIPIIENNQLFGVVTLFRDKTEVTQLAEELTGVNHIMSALRANTHEHINKLHVILGLLQIGETKMAMDYISNESAKVEDGYYKIIQKIKNTTIAALILGKISRANELNIHMKIQKESFLDANTPYLSTNDLVTIIGNLIENAMDAVKDCEDVKEINLFLQSNEEGITIVVDDTGIGMSKEQIELIYTTNFTTKEKGHGIGLKLIKNIVERCDGIIEIESEPHIGTSFTIIFNRKPRTYMEEFQ</sequence>
<evidence type="ECO:0000256" key="1">
    <source>
        <dbReference type="ARBA" id="ARBA00000085"/>
    </source>
</evidence>
<dbReference type="Pfam" id="PF14689">
    <property type="entry name" value="SPOB_a"/>
    <property type="match status" value="1"/>
</dbReference>
<evidence type="ECO:0000256" key="13">
    <source>
        <dbReference type="ARBA" id="ARBA00023136"/>
    </source>
</evidence>
<evidence type="ECO:0000313" key="16">
    <source>
        <dbReference type="EMBL" id="BCN31496.1"/>
    </source>
</evidence>
<evidence type="ECO:0000256" key="5">
    <source>
        <dbReference type="ARBA" id="ARBA00022553"/>
    </source>
</evidence>
<feature type="transmembrane region" description="Helical" evidence="14">
    <location>
        <begin position="185"/>
        <end position="207"/>
    </location>
</feature>
<dbReference type="RefSeq" id="WP_271712610.1">
    <property type="nucleotide sequence ID" value="NZ_AP024169.1"/>
</dbReference>
<dbReference type="EC" id="2.7.13.3" evidence="3"/>
<proteinExistence type="predicted"/>
<keyword evidence="10" id="KW-0067">ATP-binding</keyword>
<dbReference type="Pfam" id="PF17203">
    <property type="entry name" value="sCache_3_2"/>
    <property type="match status" value="1"/>
</dbReference>
<dbReference type="Pfam" id="PF02518">
    <property type="entry name" value="HATPase_c"/>
    <property type="match status" value="1"/>
</dbReference>
<evidence type="ECO:0000256" key="4">
    <source>
        <dbReference type="ARBA" id="ARBA00022475"/>
    </source>
</evidence>
<dbReference type="SUPFAM" id="SSF103190">
    <property type="entry name" value="Sensory domain-like"/>
    <property type="match status" value="1"/>
</dbReference>
<evidence type="ECO:0000256" key="6">
    <source>
        <dbReference type="ARBA" id="ARBA00022679"/>
    </source>
</evidence>
<keyword evidence="6" id="KW-0808">Transferase</keyword>
<dbReference type="GO" id="GO:0005886">
    <property type="term" value="C:plasma membrane"/>
    <property type="evidence" value="ECO:0007669"/>
    <property type="project" value="UniProtKB-SubCell"/>
</dbReference>
<dbReference type="SUPFAM" id="SSF55874">
    <property type="entry name" value="ATPase domain of HSP90 chaperone/DNA topoisomerase II/histidine kinase"/>
    <property type="match status" value="1"/>
</dbReference>
<dbReference type="PANTHER" id="PTHR43065">
    <property type="entry name" value="SENSOR HISTIDINE KINASE"/>
    <property type="match status" value="1"/>
</dbReference>
<name>A0A7R7EMB0_9FIRM</name>
<evidence type="ECO:0000256" key="9">
    <source>
        <dbReference type="ARBA" id="ARBA00022777"/>
    </source>
</evidence>
<evidence type="ECO:0000256" key="8">
    <source>
        <dbReference type="ARBA" id="ARBA00022741"/>
    </source>
</evidence>
<keyword evidence="8" id="KW-0547">Nucleotide-binding</keyword>
<accession>A0A7R7EMB0</accession>
<comment type="subcellular location">
    <subcellularLocation>
        <location evidence="2">Cell membrane</location>
        <topology evidence="2">Multi-pass membrane protein</topology>
    </subcellularLocation>
</comment>
<keyword evidence="4" id="KW-1003">Cell membrane</keyword>
<dbReference type="InterPro" id="IPR036890">
    <property type="entry name" value="HATPase_C_sf"/>
</dbReference>
<dbReference type="AlphaFoldDB" id="A0A7R7EMB0"/>
<evidence type="ECO:0000256" key="10">
    <source>
        <dbReference type="ARBA" id="ARBA00022840"/>
    </source>
</evidence>
<evidence type="ECO:0000256" key="14">
    <source>
        <dbReference type="SAM" id="Phobius"/>
    </source>
</evidence>
<keyword evidence="7 14" id="KW-0812">Transmembrane</keyword>
<keyword evidence="5" id="KW-0597">Phosphoprotein</keyword>
<evidence type="ECO:0000256" key="12">
    <source>
        <dbReference type="ARBA" id="ARBA00023012"/>
    </source>
</evidence>
<keyword evidence="13 14" id="KW-0472">Membrane</keyword>
<feature type="domain" description="Histidine kinase" evidence="15">
    <location>
        <begin position="437"/>
        <end position="541"/>
    </location>
</feature>
<dbReference type="InterPro" id="IPR029151">
    <property type="entry name" value="Sensor-like_sf"/>
</dbReference>
<keyword evidence="11 14" id="KW-1133">Transmembrane helix</keyword>
<dbReference type="InterPro" id="IPR033463">
    <property type="entry name" value="sCache_3"/>
</dbReference>
<comment type="catalytic activity">
    <reaction evidence="1">
        <text>ATP + protein L-histidine = ADP + protein N-phospho-L-histidine.</text>
        <dbReference type="EC" id="2.7.13.3"/>
    </reaction>
</comment>
<dbReference type="GO" id="GO:0005524">
    <property type="term" value="F:ATP binding"/>
    <property type="evidence" value="ECO:0007669"/>
    <property type="project" value="UniProtKB-KW"/>
</dbReference>
<keyword evidence="9 16" id="KW-0418">Kinase</keyword>
<dbReference type="EMBL" id="AP024169">
    <property type="protein sequence ID" value="BCN31496.1"/>
    <property type="molecule type" value="Genomic_DNA"/>
</dbReference>
<keyword evidence="17" id="KW-1185">Reference proteome</keyword>
<dbReference type="Gene3D" id="3.30.450.20">
    <property type="entry name" value="PAS domain"/>
    <property type="match status" value="2"/>
</dbReference>
<evidence type="ECO:0000259" key="15">
    <source>
        <dbReference type="PROSITE" id="PS50109"/>
    </source>
</evidence>
<evidence type="ECO:0000256" key="3">
    <source>
        <dbReference type="ARBA" id="ARBA00012438"/>
    </source>
</evidence>
<dbReference type="PANTHER" id="PTHR43065:SF10">
    <property type="entry name" value="PEROXIDE STRESS-ACTIVATED HISTIDINE KINASE MAK3"/>
    <property type="match status" value="1"/>
</dbReference>